<proteinExistence type="predicted"/>
<dbReference type="SUPFAM" id="SSF103473">
    <property type="entry name" value="MFS general substrate transporter"/>
    <property type="match status" value="1"/>
</dbReference>
<feature type="transmembrane region" description="Helical" evidence="5">
    <location>
        <begin position="182"/>
        <end position="202"/>
    </location>
</feature>
<keyword evidence="3 5" id="KW-1133">Transmembrane helix</keyword>
<feature type="transmembrane region" description="Helical" evidence="5">
    <location>
        <begin position="214"/>
        <end position="233"/>
    </location>
</feature>
<dbReference type="Gene3D" id="1.20.1720.10">
    <property type="entry name" value="Multidrug resistance protein D"/>
    <property type="match status" value="1"/>
</dbReference>
<feature type="transmembrane region" description="Helical" evidence="5">
    <location>
        <begin position="118"/>
        <end position="138"/>
    </location>
</feature>
<evidence type="ECO:0000256" key="1">
    <source>
        <dbReference type="ARBA" id="ARBA00004141"/>
    </source>
</evidence>
<evidence type="ECO:0000256" key="2">
    <source>
        <dbReference type="ARBA" id="ARBA00022692"/>
    </source>
</evidence>
<feature type="transmembrane region" description="Helical" evidence="5">
    <location>
        <begin position="348"/>
        <end position="368"/>
    </location>
</feature>
<reference evidence="7 9" key="1">
    <citation type="submission" date="2016-06" db="EMBL/GenBank/DDBJ databases">
        <authorList>
            <person name="Kjaerup R.B."/>
            <person name="Dalgaard T.S."/>
            <person name="Juul-Madsen H.R."/>
        </authorList>
    </citation>
    <scope>NUCLEOTIDE SEQUENCE [LARGE SCALE GENOMIC DNA]</scope>
    <source>
        <strain evidence="7">Orrdi1</strain>
    </source>
</reference>
<evidence type="ECO:0000259" key="6">
    <source>
        <dbReference type="PROSITE" id="PS50850"/>
    </source>
</evidence>
<feature type="transmembrane region" description="Helical" evidence="5">
    <location>
        <begin position="21"/>
        <end position="45"/>
    </location>
</feature>
<sequence length="485" mass="50034">MGISDTTRAGGAGRVRGDRRWLALAVLLTGNFVTILDLFIVNVAIPSLRADLAASDAQVQLVLVGYAAAYGICLLNGARLGDLYGRRNIFLAGMAIFTLASLLCGLSPTPAWLIGSRILQGVGAALLMPQVLASLRLLFQGDERRKAFGILGAVQGIAASLSQIAGGWLIEHAPAGMSWRMVFLINLPIGLLAIWGALAFVPQAAPAGTKRLDLPGAVLSALGVALVLVPVMLGREAGWPAWSWGLPLVGAGLLAAFWRYETVLPRRGAAPMFDVTLFGQPGFLAGVTAMFLLYSAISSFFLSLTLLLQAGLGLAPLAAGLVFTPSAIAFFAGSLCGPRLARLLGPRALLAGSAAFVAGLALSAYVGARAPQALDWMVVGIVINGFGQGVVIPLALNLLLGRVRDEQAGTASGTISTLQTVGTAVGVTVVGVLFFAALAQSPSADAVAHGQALAFATRYNLLAGLASLALFAWALRVPKPVPGTR</sequence>
<reference evidence="8 9" key="2">
    <citation type="submission" date="2017-08" db="EMBL/GenBank/DDBJ databases">
        <authorList>
            <person name="de Groot N.N."/>
        </authorList>
    </citation>
    <scope>NUCLEOTIDE SEQUENCE [LARGE SCALE GENOMIC DNA]</scope>
    <source>
        <strain evidence="8">Orrdi1</strain>
    </source>
</reference>
<keyword evidence="4 5" id="KW-0472">Membrane</keyword>
<comment type="subcellular location">
    <subcellularLocation>
        <location evidence="1">Membrane</location>
        <topology evidence="1">Multi-pass membrane protein</topology>
    </subcellularLocation>
</comment>
<evidence type="ECO:0000313" key="9">
    <source>
        <dbReference type="Proteomes" id="UP000078558"/>
    </source>
</evidence>
<evidence type="ECO:0000313" key="7">
    <source>
        <dbReference type="EMBL" id="SBT27396.1"/>
    </source>
</evidence>
<dbReference type="InterPro" id="IPR036259">
    <property type="entry name" value="MFS_trans_sf"/>
</dbReference>
<dbReference type="RefSeq" id="WP_067758874.1">
    <property type="nucleotide sequence ID" value="NZ_LT907988.1"/>
</dbReference>
<dbReference type="InterPro" id="IPR020846">
    <property type="entry name" value="MFS_dom"/>
</dbReference>
<accession>A0A1C3K7B9</accession>
<feature type="transmembrane region" description="Helical" evidence="5">
    <location>
        <begin position="281"/>
        <end position="308"/>
    </location>
</feature>
<keyword evidence="2 5" id="KW-0812">Transmembrane</keyword>
<evidence type="ECO:0000256" key="4">
    <source>
        <dbReference type="ARBA" id="ARBA00023136"/>
    </source>
</evidence>
<keyword evidence="9" id="KW-1185">Reference proteome</keyword>
<feature type="transmembrane region" description="Helical" evidence="5">
    <location>
        <begin position="314"/>
        <end position="336"/>
    </location>
</feature>
<dbReference type="EMBL" id="FLRC01000053">
    <property type="protein sequence ID" value="SBT27396.1"/>
    <property type="molecule type" value="Genomic_DNA"/>
</dbReference>
<protein>
    <submittedName>
        <fullName evidence="7">Transmembrane efflux protein</fullName>
    </submittedName>
</protein>
<dbReference type="STRING" id="1851544.ODI_03983"/>
<name>A0A1C3K7B9_9BURK</name>
<evidence type="ECO:0000313" key="8">
    <source>
        <dbReference type="EMBL" id="SOE49995.1"/>
    </source>
</evidence>
<dbReference type="KEGG" id="odi:ODI_R2441"/>
<feature type="domain" description="Major facilitator superfamily (MFS) profile" evidence="6">
    <location>
        <begin position="23"/>
        <end position="481"/>
    </location>
</feature>
<dbReference type="Pfam" id="PF07690">
    <property type="entry name" value="MFS_1"/>
    <property type="match status" value="1"/>
</dbReference>
<gene>
    <name evidence="7" type="ORF">ODI_03983</name>
    <name evidence="8" type="ORF">ODI_R2441</name>
</gene>
<dbReference type="GO" id="GO:0016020">
    <property type="term" value="C:membrane"/>
    <property type="evidence" value="ECO:0007669"/>
    <property type="project" value="UniProtKB-SubCell"/>
</dbReference>
<dbReference type="PRINTS" id="PR01036">
    <property type="entry name" value="TCRTETB"/>
</dbReference>
<feature type="transmembrane region" description="Helical" evidence="5">
    <location>
        <begin position="239"/>
        <end position="260"/>
    </location>
</feature>
<feature type="transmembrane region" description="Helical" evidence="5">
    <location>
        <begin position="57"/>
        <end position="77"/>
    </location>
</feature>
<feature type="transmembrane region" description="Helical" evidence="5">
    <location>
        <begin position="421"/>
        <end position="439"/>
    </location>
</feature>
<feature type="transmembrane region" description="Helical" evidence="5">
    <location>
        <begin position="374"/>
        <end position="400"/>
    </location>
</feature>
<feature type="transmembrane region" description="Helical" evidence="5">
    <location>
        <begin position="459"/>
        <end position="477"/>
    </location>
</feature>
<dbReference type="PANTHER" id="PTHR42718">
    <property type="entry name" value="MAJOR FACILITATOR SUPERFAMILY MULTIDRUG TRANSPORTER MFSC"/>
    <property type="match status" value="1"/>
</dbReference>
<organism evidence="7 9">
    <name type="scientific">Orrella dioscoreae</name>
    <dbReference type="NCBI Taxonomy" id="1851544"/>
    <lineage>
        <taxon>Bacteria</taxon>
        <taxon>Pseudomonadati</taxon>
        <taxon>Pseudomonadota</taxon>
        <taxon>Betaproteobacteria</taxon>
        <taxon>Burkholderiales</taxon>
        <taxon>Alcaligenaceae</taxon>
        <taxon>Orrella</taxon>
    </lineage>
</organism>
<dbReference type="AlphaFoldDB" id="A0A1C3K7B9"/>
<dbReference type="PANTHER" id="PTHR42718:SF39">
    <property type="entry name" value="ACTINORHODIN TRANSPORTER-RELATED"/>
    <property type="match status" value="1"/>
</dbReference>
<feature type="transmembrane region" description="Helical" evidence="5">
    <location>
        <begin position="89"/>
        <end position="112"/>
    </location>
</feature>
<dbReference type="EMBL" id="LT907988">
    <property type="protein sequence ID" value="SOE49995.1"/>
    <property type="molecule type" value="Genomic_DNA"/>
</dbReference>
<evidence type="ECO:0000256" key="3">
    <source>
        <dbReference type="ARBA" id="ARBA00022989"/>
    </source>
</evidence>
<dbReference type="CDD" id="cd17321">
    <property type="entry name" value="MFS_MMR_MDR_like"/>
    <property type="match status" value="1"/>
</dbReference>
<dbReference type="Proteomes" id="UP000078558">
    <property type="component" value="Chromosome I"/>
</dbReference>
<feature type="transmembrane region" description="Helical" evidence="5">
    <location>
        <begin position="150"/>
        <end position="170"/>
    </location>
</feature>
<dbReference type="PROSITE" id="PS50850">
    <property type="entry name" value="MFS"/>
    <property type="match status" value="1"/>
</dbReference>
<dbReference type="InterPro" id="IPR011701">
    <property type="entry name" value="MFS"/>
</dbReference>
<evidence type="ECO:0000256" key="5">
    <source>
        <dbReference type="SAM" id="Phobius"/>
    </source>
</evidence>
<dbReference type="OrthoDB" id="9807274at2"/>
<dbReference type="GO" id="GO:0022857">
    <property type="term" value="F:transmembrane transporter activity"/>
    <property type="evidence" value="ECO:0007669"/>
    <property type="project" value="InterPro"/>
</dbReference>
<dbReference type="Gene3D" id="1.20.1250.20">
    <property type="entry name" value="MFS general substrate transporter like domains"/>
    <property type="match status" value="1"/>
</dbReference>